<name>A0AAD1NX33_9ACTN</name>
<organism evidence="1 2">
    <name type="scientific">Cutibacterium modestum</name>
    <dbReference type="NCBI Taxonomy" id="2559073"/>
    <lineage>
        <taxon>Bacteria</taxon>
        <taxon>Bacillati</taxon>
        <taxon>Actinomycetota</taxon>
        <taxon>Actinomycetes</taxon>
        <taxon>Propionibacteriales</taxon>
        <taxon>Propionibacteriaceae</taxon>
        <taxon>Cutibacterium</taxon>
    </lineage>
</organism>
<proteinExistence type="predicted"/>
<dbReference type="AlphaFoldDB" id="A0AAD1NX33"/>
<reference evidence="1" key="1">
    <citation type="submission" date="2021-06" db="EMBL/GenBank/DDBJ databases">
        <title>Genome sequence of Cutibacterium modestum strain KB17-24694.</title>
        <authorList>
            <person name="Dekio I."/>
            <person name="Asahina A."/>
            <person name="Nishida M."/>
        </authorList>
    </citation>
    <scope>NUCLEOTIDE SEQUENCE</scope>
    <source>
        <strain evidence="1">KB17-24694</strain>
    </source>
</reference>
<accession>A0AAD1NX33</accession>
<evidence type="ECO:0000313" key="1">
    <source>
        <dbReference type="EMBL" id="BCY26409.1"/>
    </source>
</evidence>
<protein>
    <submittedName>
        <fullName evidence="1">Uncharacterized protein</fullName>
    </submittedName>
</protein>
<evidence type="ECO:0000313" key="2">
    <source>
        <dbReference type="Proteomes" id="UP000825072"/>
    </source>
</evidence>
<gene>
    <name evidence="1" type="ORF">KB1_23990</name>
</gene>
<dbReference type="GeneID" id="92881555"/>
<dbReference type="EMBL" id="AP024747">
    <property type="protein sequence ID" value="BCY26409.1"/>
    <property type="molecule type" value="Genomic_DNA"/>
</dbReference>
<dbReference type="RefSeq" id="WP_002528289.1">
    <property type="nucleotide sequence ID" value="NZ_AP024747.1"/>
</dbReference>
<sequence length="73" mass="8407">MPRIHDIVTVFTTLCYIGLPASFSHDTCISSTYTLGWLITVCNYHNPRTGDESKDRSDPYTYRYRAANQYDHG</sequence>
<dbReference type="Proteomes" id="UP000825072">
    <property type="component" value="Chromosome 1"/>
</dbReference>